<dbReference type="Proteomes" id="UP000325313">
    <property type="component" value="Unassembled WGS sequence"/>
</dbReference>
<feature type="transmembrane region" description="Helical" evidence="6">
    <location>
        <begin position="185"/>
        <end position="206"/>
    </location>
</feature>
<evidence type="ECO:0000256" key="1">
    <source>
        <dbReference type="ARBA" id="ARBA00004141"/>
    </source>
</evidence>
<comment type="caution">
    <text evidence="7">The sequence shown here is derived from an EMBL/GenBank/DDBJ whole genome shotgun (WGS) entry which is preliminary data.</text>
</comment>
<dbReference type="PRINTS" id="PR00447">
    <property type="entry name" value="NATRESASSCMP"/>
</dbReference>
<organism evidence="7 8">
    <name type="scientific">Puccinia graminis f. sp. tritici</name>
    <dbReference type="NCBI Taxonomy" id="56615"/>
    <lineage>
        <taxon>Eukaryota</taxon>
        <taxon>Fungi</taxon>
        <taxon>Dikarya</taxon>
        <taxon>Basidiomycota</taxon>
        <taxon>Pucciniomycotina</taxon>
        <taxon>Pucciniomycetes</taxon>
        <taxon>Pucciniales</taxon>
        <taxon>Pucciniaceae</taxon>
        <taxon>Puccinia</taxon>
    </lineage>
</organism>
<evidence type="ECO:0000313" key="7">
    <source>
        <dbReference type="EMBL" id="KAA1085105.1"/>
    </source>
</evidence>
<feature type="region of interest" description="Disordered" evidence="5">
    <location>
        <begin position="1"/>
        <end position="22"/>
    </location>
</feature>
<dbReference type="GO" id="GO:0034755">
    <property type="term" value="P:iron ion transmembrane transport"/>
    <property type="evidence" value="ECO:0007669"/>
    <property type="project" value="TreeGrafter"/>
</dbReference>
<gene>
    <name evidence="7" type="ORF">PGTUg99_002891</name>
</gene>
<proteinExistence type="predicted"/>
<dbReference type="GO" id="GO:0005886">
    <property type="term" value="C:plasma membrane"/>
    <property type="evidence" value="ECO:0007669"/>
    <property type="project" value="TreeGrafter"/>
</dbReference>
<evidence type="ECO:0000256" key="2">
    <source>
        <dbReference type="ARBA" id="ARBA00022692"/>
    </source>
</evidence>
<dbReference type="PANTHER" id="PTHR11706:SF101">
    <property type="entry name" value="MANGANESE TRANSPORTER SMF1"/>
    <property type="match status" value="1"/>
</dbReference>
<dbReference type="PANTHER" id="PTHR11706">
    <property type="entry name" value="SOLUTE CARRIER PROTEIN FAMILY 11 MEMBER"/>
    <property type="match status" value="1"/>
</dbReference>
<sequence>MPFKITRKASKDASAEPAPSSERASGVFGVFRRHAKFLGPGIVASAAYYDPGNWATDLQAGSRFGNAHLFILLVAISVAVFLQILATRLGFISRKDIAQNCRQALYSNEKGHAIKKWIALYPLWLIFELGILAADMGELLGSATALLLLFPQLPAWVAVLLTFPEVFLALLFFRNGKQSRKSMQIFEIMITLVVMAVVVSALVLFFKVNPNIPQVFLGYIPSKKLVTGSSFYTAIGIIGATVGPHSLILGASMATQDRTSKKKADKKASSAEDAMVHNQRTISDIEKQPEEFLDPRKAPPVPSQPKVRTVLECKSYINHASFDIAASIFTLPLIVNSAILVIASTTFFYNKPTGPIVEEADLIAMHQLLKNQLGTGLATLFAVSLWLSGNAASLTITMAGQSLSAGFLEYQTSPLIRRLITRTLGIIPAVVVAAISSQKGINDMLIASQVAISIVLPFSHIPHLPLEKDSYANISMLFYLTHPIRFAVIPLAYFSSRKTVMSISLPPKIGRLFSEDERVMQGPVVSSLRSFGPRSVSEDKEGGVEGLKGFNVAQLEGSHSFANHGVVKIFTVLLVFVILASNVYGIYQVATGS</sequence>
<dbReference type="GO" id="GO:0005384">
    <property type="term" value="F:manganese ion transmembrane transporter activity"/>
    <property type="evidence" value="ECO:0007669"/>
    <property type="project" value="TreeGrafter"/>
</dbReference>
<dbReference type="GO" id="GO:0030026">
    <property type="term" value="P:intracellular manganese ion homeostasis"/>
    <property type="evidence" value="ECO:0007669"/>
    <property type="project" value="TreeGrafter"/>
</dbReference>
<feature type="transmembrane region" description="Helical" evidence="6">
    <location>
        <begin position="476"/>
        <end position="495"/>
    </location>
</feature>
<feature type="transmembrane region" description="Helical" evidence="6">
    <location>
        <begin position="565"/>
        <end position="587"/>
    </location>
</feature>
<keyword evidence="2 6" id="KW-0812">Transmembrane</keyword>
<evidence type="ECO:0000256" key="6">
    <source>
        <dbReference type="SAM" id="Phobius"/>
    </source>
</evidence>
<comment type="subcellular location">
    <subcellularLocation>
        <location evidence="1">Membrane</location>
        <topology evidence="1">Multi-pass membrane protein</topology>
    </subcellularLocation>
</comment>
<keyword evidence="3 6" id="KW-1133">Transmembrane helix</keyword>
<evidence type="ECO:0000256" key="3">
    <source>
        <dbReference type="ARBA" id="ARBA00022989"/>
    </source>
</evidence>
<dbReference type="AlphaFoldDB" id="A0A5B0N748"/>
<evidence type="ECO:0000256" key="4">
    <source>
        <dbReference type="ARBA" id="ARBA00023136"/>
    </source>
</evidence>
<feature type="transmembrane region" description="Helical" evidence="6">
    <location>
        <begin position="324"/>
        <end position="349"/>
    </location>
</feature>
<dbReference type="InterPro" id="IPR001046">
    <property type="entry name" value="NRAMP_fam"/>
</dbReference>
<feature type="transmembrane region" description="Helical" evidence="6">
    <location>
        <begin position="419"/>
        <end position="438"/>
    </location>
</feature>
<dbReference type="NCBIfam" id="TIGR01197">
    <property type="entry name" value="nramp"/>
    <property type="match status" value="1"/>
</dbReference>
<name>A0A5B0N748_PUCGR</name>
<protein>
    <recommendedName>
        <fullName evidence="9">Nramp-domain-containing protein</fullName>
    </recommendedName>
</protein>
<feature type="transmembrane region" description="Helical" evidence="6">
    <location>
        <begin position="67"/>
        <end position="86"/>
    </location>
</feature>
<keyword evidence="4 6" id="KW-0472">Membrane</keyword>
<reference evidence="7 8" key="1">
    <citation type="submission" date="2019-05" db="EMBL/GenBank/DDBJ databases">
        <title>Emergence of the Ug99 lineage of the wheat stem rust pathogen through somatic hybridization.</title>
        <authorList>
            <person name="Li F."/>
            <person name="Upadhyaya N.M."/>
            <person name="Sperschneider J."/>
            <person name="Matny O."/>
            <person name="Nguyen-Phuc H."/>
            <person name="Mago R."/>
            <person name="Raley C."/>
            <person name="Miller M.E."/>
            <person name="Silverstein K.A.T."/>
            <person name="Henningsen E."/>
            <person name="Hirsch C.D."/>
            <person name="Visser B."/>
            <person name="Pretorius Z.A."/>
            <person name="Steffenson B.J."/>
            <person name="Schwessinger B."/>
            <person name="Dodds P.N."/>
            <person name="Figueroa M."/>
        </authorList>
    </citation>
    <scope>NUCLEOTIDE SEQUENCE [LARGE SCALE GENOMIC DNA]</scope>
    <source>
        <strain evidence="7 8">Ug99</strain>
    </source>
</reference>
<dbReference type="Pfam" id="PF01566">
    <property type="entry name" value="Nramp"/>
    <property type="match status" value="2"/>
</dbReference>
<feature type="transmembrane region" description="Helical" evidence="6">
    <location>
        <begin position="377"/>
        <end position="399"/>
    </location>
</feature>
<accession>A0A5B0N748</accession>
<dbReference type="EMBL" id="VDEP01000417">
    <property type="protein sequence ID" value="KAA1085105.1"/>
    <property type="molecule type" value="Genomic_DNA"/>
</dbReference>
<evidence type="ECO:0008006" key="9">
    <source>
        <dbReference type="Google" id="ProtNLM"/>
    </source>
</evidence>
<feature type="transmembrane region" description="Helical" evidence="6">
    <location>
        <begin position="231"/>
        <end position="254"/>
    </location>
</feature>
<dbReference type="NCBIfam" id="NF037982">
    <property type="entry name" value="Nramp_1"/>
    <property type="match status" value="1"/>
</dbReference>
<feature type="transmembrane region" description="Helical" evidence="6">
    <location>
        <begin position="117"/>
        <end position="134"/>
    </location>
</feature>
<dbReference type="GO" id="GO:0015086">
    <property type="term" value="F:cadmium ion transmembrane transporter activity"/>
    <property type="evidence" value="ECO:0007669"/>
    <property type="project" value="TreeGrafter"/>
</dbReference>
<evidence type="ECO:0000256" key="5">
    <source>
        <dbReference type="SAM" id="MobiDB-lite"/>
    </source>
</evidence>
<evidence type="ECO:0000313" key="8">
    <source>
        <dbReference type="Proteomes" id="UP000325313"/>
    </source>
</evidence>
<feature type="transmembrane region" description="Helical" evidence="6">
    <location>
        <begin position="154"/>
        <end position="173"/>
    </location>
</feature>